<protein>
    <submittedName>
        <fullName evidence="4">DUF418 domain-containing protein</fullName>
    </submittedName>
</protein>
<evidence type="ECO:0000256" key="1">
    <source>
        <dbReference type="SAM" id="MobiDB-lite"/>
    </source>
</evidence>
<comment type="caution">
    <text evidence="4">The sequence shown here is derived from an EMBL/GenBank/DDBJ whole genome shotgun (WGS) entry which is preliminary data.</text>
</comment>
<evidence type="ECO:0000259" key="3">
    <source>
        <dbReference type="Pfam" id="PF04235"/>
    </source>
</evidence>
<feature type="transmembrane region" description="Helical" evidence="2">
    <location>
        <begin position="114"/>
        <end position="131"/>
    </location>
</feature>
<feature type="region of interest" description="Disordered" evidence="1">
    <location>
        <begin position="1"/>
        <end position="23"/>
    </location>
</feature>
<dbReference type="InterPro" id="IPR052529">
    <property type="entry name" value="Bact_Transport_Assoc"/>
</dbReference>
<feature type="transmembrane region" description="Helical" evidence="2">
    <location>
        <begin position="161"/>
        <end position="183"/>
    </location>
</feature>
<feature type="transmembrane region" description="Helical" evidence="2">
    <location>
        <begin position="267"/>
        <end position="285"/>
    </location>
</feature>
<feature type="compositionally biased region" description="Low complexity" evidence="1">
    <location>
        <begin position="9"/>
        <end position="23"/>
    </location>
</feature>
<reference evidence="4 5" key="1">
    <citation type="journal article" date="2019" name="Int. J. Syst. Evol. Microbiol.">
        <title>The Global Catalogue of Microorganisms (GCM) 10K type strain sequencing project: providing services to taxonomists for standard genome sequencing and annotation.</title>
        <authorList>
            <consortium name="The Broad Institute Genomics Platform"/>
            <consortium name="The Broad Institute Genome Sequencing Center for Infectious Disease"/>
            <person name="Wu L."/>
            <person name="Ma J."/>
        </authorList>
    </citation>
    <scope>NUCLEOTIDE SEQUENCE [LARGE SCALE GENOMIC DNA]</scope>
    <source>
        <strain evidence="4 5">JCM 6242</strain>
    </source>
</reference>
<dbReference type="RefSeq" id="WP_344972999.1">
    <property type="nucleotide sequence ID" value="NZ_BAAAVI010000025.1"/>
</dbReference>
<keyword evidence="5" id="KW-1185">Reference proteome</keyword>
<evidence type="ECO:0000256" key="2">
    <source>
        <dbReference type="SAM" id="Phobius"/>
    </source>
</evidence>
<feature type="transmembrane region" description="Helical" evidence="2">
    <location>
        <begin position="340"/>
        <end position="359"/>
    </location>
</feature>
<feature type="transmembrane region" description="Helical" evidence="2">
    <location>
        <begin position="225"/>
        <end position="246"/>
    </location>
</feature>
<dbReference type="EMBL" id="BAAAVI010000025">
    <property type="protein sequence ID" value="GAA2876338.1"/>
    <property type="molecule type" value="Genomic_DNA"/>
</dbReference>
<dbReference type="Pfam" id="PF04235">
    <property type="entry name" value="DUF418"/>
    <property type="match status" value="1"/>
</dbReference>
<dbReference type="PANTHER" id="PTHR30590">
    <property type="entry name" value="INNER MEMBRANE PROTEIN"/>
    <property type="match status" value="1"/>
</dbReference>
<dbReference type="PANTHER" id="PTHR30590:SF2">
    <property type="entry name" value="INNER MEMBRANE PROTEIN"/>
    <property type="match status" value="1"/>
</dbReference>
<gene>
    <name evidence="4" type="ORF">GCM10010517_37480</name>
</gene>
<feature type="transmembrane region" description="Helical" evidence="2">
    <location>
        <begin position="33"/>
        <end position="52"/>
    </location>
</feature>
<proteinExistence type="predicted"/>
<feature type="transmembrane region" description="Helical" evidence="2">
    <location>
        <begin position="297"/>
        <end position="319"/>
    </location>
</feature>
<sequence length="416" mass="44415">MLGGESRDAAGTSTATSPLSSASPGRRIAAVDALRGFALFGILVVNVTYYASGYRMAGLAAPWFTSMLDWEVRGVVAVLFENKFYLLFAFLFGYSFTLQIDSAERAGAAFVPRFLRRLAGLFLLGMAHAIFLFPGDILATYAMVGLVLLVLRRITPRTAMILAVALTVMLAVGTLLLAGLAMMGGGDASEMVSESAVQAAEADRALHGSAVMIINEHLHKLGRILVLRVFFQCPTVLAACLVGLAVGKKRLLTDLSGHLGTLRRLQWTGFTVGLAGAAVYAHATWSGGGSTYHMIGQSVNLVTAPLLAAAYAATLLRVLPAVPRLGGLLAPSGRMALTNYLAQSLICSLIFTGYGLSLVDMLSPLSVVSIGVALFAVQTVYSHLWLGRHRYGPVEWWLRWLTNGRRPARSPRGSRA</sequence>
<feature type="domain" description="DUF418" evidence="3">
    <location>
        <begin position="247"/>
        <end position="404"/>
    </location>
</feature>
<name>A0ABN3W090_9ACTN</name>
<dbReference type="Proteomes" id="UP001500831">
    <property type="component" value="Unassembled WGS sequence"/>
</dbReference>
<accession>A0ABN3W090</accession>
<feature type="transmembrane region" description="Helical" evidence="2">
    <location>
        <begin position="365"/>
        <end position="386"/>
    </location>
</feature>
<evidence type="ECO:0000313" key="4">
    <source>
        <dbReference type="EMBL" id="GAA2876338.1"/>
    </source>
</evidence>
<keyword evidence="2" id="KW-0812">Transmembrane</keyword>
<keyword evidence="2" id="KW-0472">Membrane</keyword>
<feature type="transmembrane region" description="Helical" evidence="2">
    <location>
        <begin position="72"/>
        <end position="94"/>
    </location>
</feature>
<dbReference type="InterPro" id="IPR007349">
    <property type="entry name" value="DUF418"/>
</dbReference>
<keyword evidence="2" id="KW-1133">Transmembrane helix</keyword>
<organism evidence="4 5">
    <name type="scientific">Streptosporangium fragile</name>
    <dbReference type="NCBI Taxonomy" id="46186"/>
    <lineage>
        <taxon>Bacteria</taxon>
        <taxon>Bacillati</taxon>
        <taxon>Actinomycetota</taxon>
        <taxon>Actinomycetes</taxon>
        <taxon>Streptosporangiales</taxon>
        <taxon>Streptosporangiaceae</taxon>
        <taxon>Streptosporangium</taxon>
    </lineage>
</organism>
<evidence type="ECO:0000313" key="5">
    <source>
        <dbReference type="Proteomes" id="UP001500831"/>
    </source>
</evidence>